<protein>
    <submittedName>
        <fullName evidence="1">Uncharacterized protein</fullName>
    </submittedName>
</protein>
<dbReference type="AlphaFoldDB" id="A0A2P2P5N3"/>
<dbReference type="EMBL" id="GGEC01069580">
    <property type="protein sequence ID" value="MBX50064.1"/>
    <property type="molecule type" value="Transcribed_RNA"/>
</dbReference>
<organism evidence="1">
    <name type="scientific">Rhizophora mucronata</name>
    <name type="common">Asiatic mangrove</name>
    <dbReference type="NCBI Taxonomy" id="61149"/>
    <lineage>
        <taxon>Eukaryota</taxon>
        <taxon>Viridiplantae</taxon>
        <taxon>Streptophyta</taxon>
        <taxon>Embryophyta</taxon>
        <taxon>Tracheophyta</taxon>
        <taxon>Spermatophyta</taxon>
        <taxon>Magnoliopsida</taxon>
        <taxon>eudicotyledons</taxon>
        <taxon>Gunneridae</taxon>
        <taxon>Pentapetalae</taxon>
        <taxon>rosids</taxon>
        <taxon>fabids</taxon>
        <taxon>Malpighiales</taxon>
        <taxon>Rhizophoraceae</taxon>
        <taxon>Rhizophora</taxon>
    </lineage>
</organism>
<name>A0A2P2P5N3_RHIMU</name>
<evidence type="ECO:0000313" key="1">
    <source>
        <dbReference type="EMBL" id="MBX50064.1"/>
    </source>
</evidence>
<sequence length="51" mass="5918">MVFSLIIVIPFQLCLTFLLCTFACAPVHYHPRINLSFTVKIKIFVMLVYRG</sequence>
<reference evidence="1" key="1">
    <citation type="submission" date="2018-02" db="EMBL/GenBank/DDBJ databases">
        <title>Rhizophora mucronata_Transcriptome.</title>
        <authorList>
            <person name="Meera S.P."/>
            <person name="Sreeshan A."/>
            <person name="Augustine A."/>
        </authorList>
    </citation>
    <scope>NUCLEOTIDE SEQUENCE</scope>
    <source>
        <tissue evidence="1">Leaf</tissue>
    </source>
</reference>
<accession>A0A2P2P5N3</accession>
<proteinExistence type="predicted"/>